<evidence type="ECO:0000259" key="3">
    <source>
        <dbReference type="Pfam" id="PF00849"/>
    </source>
</evidence>
<evidence type="ECO:0000256" key="2">
    <source>
        <dbReference type="SAM" id="MobiDB-lite"/>
    </source>
</evidence>
<evidence type="ECO:0000313" key="5">
    <source>
        <dbReference type="Proteomes" id="UP000289738"/>
    </source>
</evidence>
<dbReference type="InterPro" id="IPR006224">
    <property type="entry name" value="PsdUridine_synth_RluA-like_CS"/>
</dbReference>
<comment type="catalytic activity">
    <reaction evidence="1">
        <text>a uridine in RNA = a pseudouridine in RNA</text>
        <dbReference type="Rhea" id="RHEA:48348"/>
        <dbReference type="Rhea" id="RHEA-COMP:12068"/>
        <dbReference type="Rhea" id="RHEA-COMP:12069"/>
        <dbReference type="ChEBI" id="CHEBI:65314"/>
        <dbReference type="ChEBI" id="CHEBI:65315"/>
    </reaction>
</comment>
<dbReference type="Pfam" id="PF00849">
    <property type="entry name" value="PseudoU_synth_2"/>
    <property type="match status" value="1"/>
</dbReference>
<reference evidence="4 5" key="1">
    <citation type="submission" date="2019-01" db="EMBL/GenBank/DDBJ databases">
        <title>Sequencing of cultivated peanut Arachis hypogaea provides insights into genome evolution and oil improvement.</title>
        <authorList>
            <person name="Chen X."/>
        </authorList>
    </citation>
    <scope>NUCLEOTIDE SEQUENCE [LARGE SCALE GENOMIC DNA]</scope>
    <source>
        <strain evidence="5">cv. Fuhuasheng</strain>
        <tissue evidence="4">Leaves</tissue>
    </source>
</reference>
<evidence type="ECO:0000256" key="1">
    <source>
        <dbReference type="ARBA" id="ARBA00000073"/>
    </source>
</evidence>
<accession>A0A445BCZ1</accession>
<dbReference type="PROSITE" id="PS01129">
    <property type="entry name" value="PSI_RLU"/>
    <property type="match status" value="1"/>
</dbReference>
<dbReference type="CDD" id="cd02869">
    <property type="entry name" value="PseudoU_synth_RluA_like"/>
    <property type="match status" value="1"/>
</dbReference>
<proteinExistence type="predicted"/>
<dbReference type="GO" id="GO:0009982">
    <property type="term" value="F:pseudouridine synthase activity"/>
    <property type="evidence" value="ECO:0007669"/>
    <property type="project" value="InterPro"/>
</dbReference>
<dbReference type="InterPro" id="IPR006145">
    <property type="entry name" value="PsdUridine_synth_RsuA/RluA"/>
</dbReference>
<dbReference type="Proteomes" id="UP000289738">
    <property type="component" value="Chromosome A09"/>
</dbReference>
<dbReference type="InterPro" id="IPR020103">
    <property type="entry name" value="PsdUridine_synth_cat_dom_sf"/>
</dbReference>
<dbReference type="SUPFAM" id="SSF55120">
    <property type="entry name" value="Pseudouridine synthase"/>
    <property type="match status" value="1"/>
</dbReference>
<dbReference type="GO" id="GO:0001522">
    <property type="term" value="P:pseudouridine synthesis"/>
    <property type="evidence" value="ECO:0007669"/>
    <property type="project" value="InterPro"/>
</dbReference>
<sequence length="974" mass="106523">MVLVPLLQTTLHDSLLLLGSLGDLGSGSILLLHILDNSHSHSLTHVPDGKTTKRWVLREGFHNHGLGGNHLNKTCITILQELGLLLKLLTRSPVNLGHKLSKLDSNVGGVAIKHWGIAISDLARVVHDDDLGGEVSSLLGRREKKKSTFFFFLPFSFASRSAWRVPLASSESETMDFSSRDINEDSILRCPFLRNINEPTNFSFSSPLAFSMPVREAKGPIFEDGPNFDLAFRLFHGSDGVVPLSERSFRRTEKVKPEAPSSQFNPLAAKAATISLSSFGFGGAFGFDAFSEKWNNQKRKSKSSKKEPSSQDGSHHEATGNDWLQNGNCPIAKSYRAVSNVLPLVAKVVQLPPGMKYKCPPAVVAARAALARTAFAKNLRPQSLPTKVLAIGMLGMAANVPLGVWREHTKKFSPSWFAAVHAAVPFIAMLRKSVLMPKSAMAFTIAASVLGQVIGSRAERYRLKAIAARKLSIPDTSDVASTSASASASALASASASDKLQIVKTKERHCGETMDWNAVSLQLAGSSSTDLADKKNKMSLFAFVPNFGAFQGINIQHNATTELIIVYLDLYAFSIDSLSMLIYNCELARWISSECESLQSCLLVLTILFSNDEISERDEESNKRHVHQWQRTLHRRANSDVPGLNSTTASFTTTVDTDTVLLQQVQEFSSITRITVDESVVTDPDAVLRVGSKLVYHRLPWKEPDAPYILEVLYEDDDMIALNKPSGLQVLPGGLFQQRTVLTQLKWEANKQSTVKAHQRLHFVPVHRLGRGTSGLLLCAKTKLAKARLASYFADGTSQIGGKRDTNKEHGKIAKIYRALVSGIVDNDKVIINQPIGIVKYPDVATGLYVASESGKPALSIVNVLERGVQGNNTLVQVQIESGRPHQIRIHLSFIGHPLLGDPLYAVGGQPKCLDCDVINERFAADGGYERPTKPVPGDCGYYLHAHQLIISHPVTNEVIEIIAPLPSILQTKS</sequence>
<feature type="domain" description="Pseudouridine synthase RsuA/RluA-like" evidence="3">
    <location>
        <begin position="719"/>
        <end position="893"/>
    </location>
</feature>
<dbReference type="GO" id="GO:0009507">
    <property type="term" value="C:chloroplast"/>
    <property type="evidence" value="ECO:0007669"/>
    <property type="project" value="TreeGrafter"/>
</dbReference>
<gene>
    <name evidence="4" type="ORF">Ahy_A09g041495</name>
</gene>
<comment type="caution">
    <text evidence="4">The sequence shown here is derived from an EMBL/GenBank/DDBJ whole genome shotgun (WGS) entry which is preliminary data.</text>
</comment>
<dbReference type="AlphaFoldDB" id="A0A445BCZ1"/>
<protein>
    <recommendedName>
        <fullName evidence="3">Pseudouridine synthase RsuA/RluA-like domain-containing protein</fullName>
    </recommendedName>
</protein>
<evidence type="ECO:0000313" key="4">
    <source>
        <dbReference type="EMBL" id="RYR36536.1"/>
    </source>
</evidence>
<dbReference type="GO" id="GO:0003723">
    <property type="term" value="F:RNA binding"/>
    <property type="evidence" value="ECO:0007669"/>
    <property type="project" value="InterPro"/>
</dbReference>
<name>A0A445BCZ1_ARAHY</name>
<feature type="region of interest" description="Disordered" evidence="2">
    <location>
        <begin position="298"/>
        <end position="323"/>
    </location>
</feature>
<dbReference type="PANTHER" id="PTHR31033">
    <property type="entry name" value="PROTEIN, PUTATIVE-RELATED"/>
    <property type="match status" value="1"/>
</dbReference>
<organism evidence="4 5">
    <name type="scientific">Arachis hypogaea</name>
    <name type="common">Peanut</name>
    <dbReference type="NCBI Taxonomy" id="3818"/>
    <lineage>
        <taxon>Eukaryota</taxon>
        <taxon>Viridiplantae</taxon>
        <taxon>Streptophyta</taxon>
        <taxon>Embryophyta</taxon>
        <taxon>Tracheophyta</taxon>
        <taxon>Spermatophyta</taxon>
        <taxon>Magnoliopsida</taxon>
        <taxon>eudicotyledons</taxon>
        <taxon>Gunneridae</taxon>
        <taxon>Pentapetalae</taxon>
        <taxon>rosids</taxon>
        <taxon>fabids</taxon>
        <taxon>Fabales</taxon>
        <taxon>Fabaceae</taxon>
        <taxon>Papilionoideae</taxon>
        <taxon>50 kb inversion clade</taxon>
        <taxon>dalbergioids sensu lato</taxon>
        <taxon>Dalbergieae</taxon>
        <taxon>Pterocarpus clade</taxon>
        <taxon>Arachis</taxon>
    </lineage>
</organism>
<dbReference type="Gene3D" id="3.30.2350.10">
    <property type="entry name" value="Pseudouridine synthase"/>
    <property type="match status" value="1"/>
</dbReference>
<dbReference type="PANTHER" id="PTHR31033:SF21">
    <property type="entry name" value="TRANSMEMBRANE PROTEIN"/>
    <property type="match status" value="1"/>
</dbReference>
<keyword evidence="5" id="KW-1185">Reference proteome</keyword>
<dbReference type="EMBL" id="SDMP01000009">
    <property type="protein sequence ID" value="RYR36536.1"/>
    <property type="molecule type" value="Genomic_DNA"/>
</dbReference>
<feature type="compositionally biased region" description="Basic and acidic residues" evidence="2">
    <location>
        <begin position="304"/>
        <end position="319"/>
    </location>
</feature>